<feature type="compositionally biased region" description="Polar residues" evidence="1">
    <location>
        <begin position="865"/>
        <end position="874"/>
    </location>
</feature>
<feature type="region of interest" description="Disordered" evidence="1">
    <location>
        <begin position="641"/>
        <end position="669"/>
    </location>
</feature>
<feature type="compositionally biased region" description="Basic residues" evidence="1">
    <location>
        <begin position="977"/>
        <end position="988"/>
    </location>
</feature>
<gene>
    <name evidence="2" type="ORF">ILEXP_LOCUS55422</name>
</gene>
<reference evidence="2 3" key="1">
    <citation type="submission" date="2024-02" db="EMBL/GenBank/DDBJ databases">
        <authorList>
            <person name="Vignale AGUSTIN F."/>
            <person name="Sosa J E."/>
            <person name="Modenutti C."/>
        </authorList>
    </citation>
    <scope>NUCLEOTIDE SEQUENCE [LARGE SCALE GENOMIC DNA]</scope>
</reference>
<feature type="region of interest" description="Disordered" evidence="1">
    <location>
        <begin position="813"/>
        <end position="834"/>
    </location>
</feature>
<feature type="region of interest" description="Disordered" evidence="1">
    <location>
        <begin position="919"/>
        <end position="940"/>
    </location>
</feature>
<feature type="region of interest" description="Disordered" evidence="1">
    <location>
        <begin position="850"/>
        <end position="877"/>
    </location>
</feature>
<feature type="compositionally biased region" description="Basic and acidic residues" evidence="1">
    <location>
        <begin position="813"/>
        <end position="831"/>
    </location>
</feature>
<dbReference type="AlphaFoldDB" id="A0ABC8UVH5"/>
<dbReference type="PANTHER" id="PTHR34536:SF6">
    <property type="entry name" value="DENTIN SIALOPHOSPHOPROTEIN-LIKE PROTEIN"/>
    <property type="match status" value="1"/>
</dbReference>
<evidence type="ECO:0000256" key="1">
    <source>
        <dbReference type="SAM" id="MobiDB-lite"/>
    </source>
</evidence>
<feature type="region of interest" description="Disordered" evidence="1">
    <location>
        <begin position="959"/>
        <end position="1031"/>
    </location>
</feature>
<dbReference type="EMBL" id="CAUOFW020009168">
    <property type="protein sequence ID" value="CAK9185063.1"/>
    <property type="molecule type" value="Genomic_DNA"/>
</dbReference>
<comment type="caution">
    <text evidence="2">The sequence shown here is derived from an EMBL/GenBank/DDBJ whole genome shotgun (WGS) entry which is preliminary data.</text>
</comment>
<feature type="region of interest" description="Disordered" evidence="1">
    <location>
        <begin position="594"/>
        <end position="613"/>
    </location>
</feature>
<feature type="compositionally biased region" description="Basic and acidic residues" evidence="1">
    <location>
        <begin position="1064"/>
        <end position="1086"/>
    </location>
</feature>
<accession>A0ABC8UVH5</accession>
<keyword evidence="3" id="KW-1185">Reference proteome</keyword>
<sequence length="1208" mass="135085">MTRLCTCTGRLASKFGLTRKGNQLPKPPCKTCGGRPFVHRRGPVSASMLSTVGLELKNFIDPDLSWKTLTKGRRSRKPAAGRSFNVGAKLGNKSAKRVWGSSVSESEKLCVAVLGQHFSDKAEHVRINKRRRLIRSQSSLPRTPSQHHEESLSRQAQTSSPHSELIVEVDGRVMDDNGSEVTKGKLCYTGDFSGIALLAAAACISSIGDEADNGKEDLVEEEFSTPQVFDSFTSTIPLEEPTALTASGNQFRKDLVHEDYVDASFVQDNSVDFQTIVSGVNEDGMQREKLEKSGSCEARRDSEVIEESDVQAPVCRIVSADVHEEYAILDQKGAATGPSKSSTEERSSEACYGHDRIYIDEKYICTSTGCALEPLSCNSSETKAYSHVVSIDASLYSSPCHVSHNISDTCVFEEKMDTASANISVIQNSDDCCRTSTSRLGRITSSESIQLRKQDVTVADVPDSEKTICEYIVPSKGHEDFGKTYSFPDVISTAVFKPVDFDSFACNSDKVDPSLPSPECEDLSASATSGVGEREGQPIVISDAKGENGRIAAGVDFLEHMEPKELMSQCSDHPVSNRGAHGGFISLESCKSNIDDPTHGSGESAENVTQLPAGYDSPFEDGELRESVLYSWEDETECVDYESDNRGGDEFDESDNATPEKVEVGDEGSQIVEKGTSFGTEVMEADFSKSESMKTSNIQLMSYFTIDDIKETEMVGKEGLSAGSSIPMEQSANMFVQVNDGGARKSQSSDHMDGLDVKWLDISKVRSRTSCGKKLSRVQGPSIVDISHRKDTVRIQHGRSHYLGGSYSRAENDFDSVKPMRKDRSSLHEHERDEEEDYWIDSSVDYWDSRNSRSRHPPSHRDSYTKPSVTNDSAANVGGLNCCDHRKILSFSSRGMYRSPIRRRLPVDREDDFVVHRDRSRGRSEKYPQGLRRCPREGYHDHVPDDGTALSVHMPYHSARRDRSFSPTFSRGGHISRPFRKPRSKSRTRSPPAWHLQRERNLGTRRYSRSPDIWSDNRMQRTSRSPDFRSDGRMQRTRFISENPRIAIDYEGSFVSPPGSRFSPRCDSRRFDDQNSGEGHLREWRSPVRNFRQSQRFHSVNSSGRLKPDGYLRPTVRPRRFPPVAGTSVGCKYENMDDYRRHDNRGDTIHWVKRNGTGGARRFLYDGEDCFEGCNSHYKDDCTSSDRRDLPRSVGEHRSSFRYNNNRI</sequence>
<evidence type="ECO:0000313" key="3">
    <source>
        <dbReference type="Proteomes" id="UP001642360"/>
    </source>
</evidence>
<feature type="compositionally biased region" description="Polar residues" evidence="1">
    <location>
        <begin position="135"/>
        <end position="144"/>
    </location>
</feature>
<organism evidence="2 3">
    <name type="scientific">Ilex paraguariensis</name>
    <name type="common">yerba mate</name>
    <dbReference type="NCBI Taxonomy" id="185542"/>
    <lineage>
        <taxon>Eukaryota</taxon>
        <taxon>Viridiplantae</taxon>
        <taxon>Streptophyta</taxon>
        <taxon>Embryophyta</taxon>
        <taxon>Tracheophyta</taxon>
        <taxon>Spermatophyta</taxon>
        <taxon>Magnoliopsida</taxon>
        <taxon>eudicotyledons</taxon>
        <taxon>Gunneridae</taxon>
        <taxon>Pentapetalae</taxon>
        <taxon>asterids</taxon>
        <taxon>campanulids</taxon>
        <taxon>Aquifoliales</taxon>
        <taxon>Aquifoliaceae</taxon>
        <taxon>Ilex</taxon>
    </lineage>
</organism>
<evidence type="ECO:0000313" key="2">
    <source>
        <dbReference type="EMBL" id="CAK9185063.1"/>
    </source>
</evidence>
<proteinExistence type="predicted"/>
<dbReference type="PANTHER" id="PTHR34536">
    <property type="entry name" value="DENTIN SIALOPHOSPHOPROTEIN-LIKE PROTEIN"/>
    <property type="match status" value="1"/>
</dbReference>
<feature type="region of interest" description="Disordered" evidence="1">
    <location>
        <begin position="132"/>
        <end position="163"/>
    </location>
</feature>
<feature type="region of interest" description="Disordered" evidence="1">
    <location>
        <begin position="1050"/>
        <end position="1119"/>
    </location>
</feature>
<feature type="compositionally biased region" description="Polar residues" evidence="1">
    <location>
        <begin position="153"/>
        <end position="162"/>
    </location>
</feature>
<dbReference type="Proteomes" id="UP001642360">
    <property type="component" value="Unassembled WGS sequence"/>
</dbReference>
<feature type="compositionally biased region" description="Polar residues" evidence="1">
    <location>
        <begin position="1091"/>
        <end position="1104"/>
    </location>
</feature>
<protein>
    <submittedName>
        <fullName evidence="2">Uncharacterized protein</fullName>
    </submittedName>
</protein>
<name>A0ABC8UVH5_9AQUA</name>